<dbReference type="Proteomes" id="UP000054217">
    <property type="component" value="Unassembled WGS sequence"/>
</dbReference>
<sequence>MVETHLMEIMEAEDMDMDSNQGEHLILLKGSRTKDSSPLVKAGAKTEAEAFLANIPEETQEQYYELSAAKYNYAPGAWMPTPKLTQDECYATSLAACLSEPGSSLNLDTVLMPTPEGLDDEYMINPAYAPVNDNGEVLDWYLDAIEQSAEMAVELVTPHVELP</sequence>
<dbReference type="InParanoid" id="A0A0C3K0H2"/>
<protein>
    <submittedName>
        <fullName evidence="1">Uncharacterized protein</fullName>
    </submittedName>
</protein>
<evidence type="ECO:0000313" key="2">
    <source>
        <dbReference type="Proteomes" id="UP000054217"/>
    </source>
</evidence>
<reference evidence="1 2" key="1">
    <citation type="submission" date="2014-04" db="EMBL/GenBank/DDBJ databases">
        <authorList>
            <consortium name="DOE Joint Genome Institute"/>
            <person name="Kuo A."/>
            <person name="Kohler A."/>
            <person name="Costa M.D."/>
            <person name="Nagy L.G."/>
            <person name="Floudas D."/>
            <person name="Copeland A."/>
            <person name="Barry K.W."/>
            <person name="Cichocki N."/>
            <person name="Veneault-Fourrey C."/>
            <person name="LaButti K."/>
            <person name="Lindquist E.A."/>
            <person name="Lipzen A."/>
            <person name="Lundell T."/>
            <person name="Morin E."/>
            <person name="Murat C."/>
            <person name="Sun H."/>
            <person name="Tunlid A."/>
            <person name="Henrissat B."/>
            <person name="Grigoriev I.V."/>
            <person name="Hibbett D.S."/>
            <person name="Martin F."/>
            <person name="Nordberg H.P."/>
            <person name="Cantor M.N."/>
            <person name="Hua S.X."/>
        </authorList>
    </citation>
    <scope>NUCLEOTIDE SEQUENCE [LARGE SCALE GENOMIC DNA]</scope>
    <source>
        <strain evidence="1 2">Marx 270</strain>
    </source>
</reference>
<evidence type="ECO:0000313" key="1">
    <source>
        <dbReference type="EMBL" id="KIO14873.1"/>
    </source>
</evidence>
<keyword evidence="2" id="KW-1185">Reference proteome</keyword>
<organism evidence="1 2">
    <name type="scientific">Pisolithus tinctorius Marx 270</name>
    <dbReference type="NCBI Taxonomy" id="870435"/>
    <lineage>
        <taxon>Eukaryota</taxon>
        <taxon>Fungi</taxon>
        <taxon>Dikarya</taxon>
        <taxon>Basidiomycota</taxon>
        <taxon>Agaricomycotina</taxon>
        <taxon>Agaricomycetes</taxon>
        <taxon>Agaricomycetidae</taxon>
        <taxon>Boletales</taxon>
        <taxon>Sclerodermatineae</taxon>
        <taxon>Pisolithaceae</taxon>
        <taxon>Pisolithus</taxon>
    </lineage>
</organism>
<gene>
    <name evidence="1" type="ORF">M404DRAFT_17723</name>
</gene>
<reference evidence="2" key="2">
    <citation type="submission" date="2015-01" db="EMBL/GenBank/DDBJ databases">
        <title>Evolutionary Origins and Diversification of the Mycorrhizal Mutualists.</title>
        <authorList>
            <consortium name="DOE Joint Genome Institute"/>
            <consortium name="Mycorrhizal Genomics Consortium"/>
            <person name="Kohler A."/>
            <person name="Kuo A."/>
            <person name="Nagy L.G."/>
            <person name="Floudas D."/>
            <person name="Copeland A."/>
            <person name="Barry K.W."/>
            <person name="Cichocki N."/>
            <person name="Veneault-Fourrey C."/>
            <person name="LaButti K."/>
            <person name="Lindquist E.A."/>
            <person name="Lipzen A."/>
            <person name="Lundell T."/>
            <person name="Morin E."/>
            <person name="Murat C."/>
            <person name="Riley R."/>
            <person name="Ohm R."/>
            <person name="Sun H."/>
            <person name="Tunlid A."/>
            <person name="Henrissat B."/>
            <person name="Grigoriev I.V."/>
            <person name="Hibbett D.S."/>
            <person name="Martin F."/>
        </authorList>
    </citation>
    <scope>NUCLEOTIDE SEQUENCE [LARGE SCALE GENOMIC DNA]</scope>
    <source>
        <strain evidence="2">Marx 270</strain>
    </source>
</reference>
<accession>A0A0C3K0H2</accession>
<name>A0A0C3K0H2_PISTI</name>
<dbReference type="HOGENOM" id="CLU_1627748_0_0_1"/>
<dbReference type="EMBL" id="KN831944">
    <property type="protein sequence ID" value="KIO14873.1"/>
    <property type="molecule type" value="Genomic_DNA"/>
</dbReference>
<proteinExistence type="predicted"/>
<dbReference type="AlphaFoldDB" id="A0A0C3K0H2"/>